<name>A0A9W4A5N5_BACTO</name>
<dbReference type="Proteomes" id="UP000055316">
    <property type="component" value="Chromosome"/>
</dbReference>
<sequence length="48" mass="5413">MTNQLTEQLIKMDGPSPEALKLLKAFLMRTSVPRIAAQRIKDKSEVKS</sequence>
<evidence type="ECO:0000313" key="1">
    <source>
        <dbReference type="EMBL" id="BAR85837.1"/>
    </source>
</evidence>
<gene>
    <name evidence="1" type="ORF">KNN_04994</name>
</gene>
<dbReference type="EMBL" id="AP014864">
    <property type="protein sequence ID" value="BAR85837.1"/>
    <property type="molecule type" value="Genomic_DNA"/>
</dbReference>
<protein>
    <submittedName>
        <fullName evidence="1">Uncharacterized protein</fullName>
    </submittedName>
</protein>
<reference evidence="1 2" key="1">
    <citation type="submission" date="2015-05" db="EMBL/GenBank/DDBJ databases">
        <title>Whole genome sequence of Bacillus thuringiensis serovar tolworthi Pasteur Institute Standard strain.</title>
        <authorList>
            <person name="Kanda K."/>
            <person name="Nakashima K."/>
            <person name="Nagano Y."/>
        </authorList>
    </citation>
    <scope>NUCLEOTIDE SEQUENCE [LARGE SCALE GENOMIC DNA]</scope>
    <source>
        <strain evidence="1 2">Pasteur Institute Standard strain</strain>
    </source>
</reference>
<evidence type="ECO:0000313" key="2">
    <source>
        <dbReference type="Proteomes" id="UP000055316"/>
    </source>
</evidence>
<proteinExistence type="predicted"/>
<dbReference type="RefSeq" id="WP_171840956.1">
    <property type="nucleotide sequence ID" value="NZ_AP014864.1"/>
</dbReference>
<dbReference type="AlphaFoldDB" id="A0A9W4A5N5"/>
<accession>A0A9W4A5N5</accession>
<organism evidence="1 2">
    <name type="scientific">Bacillus thuringiensis subsp. tolworthi</name>
    <dbReference type="NCBI Taxonomy" id="1442"/>
    <lineage>
        <taxon>Bacteria</taxon>
        <taxon>Bacillati</taxon>
        <taxon>Bacillota</taxon>
        <taxon>Bacilli</taxon>
        <taxon>Bacillales</taxon>
        <taxon>Bacillaceae</taxon>
        <taxon>Bacillus</taxon>
        <taxon>Bacillus cereus group</taxon>
    </lineage>
</organism>